<reference evidence="2 3" key="1">
    <citation type="submission" date="2017-05" db="EMBL/GenBank/DDBJ databases">
        <title>Streptomyces alboflavus Genome sequencing and assembly.</title>
        <authorList>
            <person name="Wang Y."/>
            <person name="Du B."/>
            <person name="Ding Y."/>
            <person name="Liu H."/>
            <person name="Hou Q."/>
            <person name="Liu K."/>
            <person name="Wang C."/>
            <person name="Yao L."/>
        </authorList>
    </citation>
    <scope>NUCLEOTIDE SEQUENCE [LARGE SCALE GENOMIC DNA]</scope>
    <source>
        <strain evidence="2 3">MDJK44</strain>
    </source>
</reference>
<dbReference type="Proteomes" id="UP000195880">
    <property type="component" value="Chromosome"/>
</dbReference>
<proteinExistence type="predicted"/>
<dbReference type="KEGG" id="salf:SMD44_04391"/>
<keyword evidence="3" id="KW-1185">Reference proteome</keyword>
<dbReference type="EMBL" id="CP021748">
    <property type="protein sequence ID" value="ARX84934.1"/>
    <property type="molecule type" value="Genomic_DNA"/>
</dbReference>
<organism evidence="2 3">
    <name type="scientific">Streptomyces alboflavus</name>
    <dbReference type="NCBI Taxonomy" id="67267"/>
    <lineage>
        <taxon>Bacteria</taxon>
        <taxon>Bacillati</taxon>
        <taxon>Actinomycetota</taxon>
        <taxon>Actinomycetes</taxon>
        <taxon>Kitasatosporales</taxon>
        <taxon>Streptomycetaceae</taxon>
        <taxon>Streptomyces</taxon>
    </lineage>
</organism>
<sequence length="48" mass="4889">MPSATGVTTSSFGMCRSAKPWPGSKTPGLPLPFAQSSWSLRAAASACC</sequence>
<feature type="region of interest" description="Disordered" evidence="1">
    <location>
        <begin position="1"/>
        <end position="23"/>
    </location>
</feature>
<protein>
    <submittedName>
        <fullName evidence="2">Uncharacterized protein</fullName>
    </submittedName>
</protein>
<gene>
    <name evidence="2" type="ORF">SMD44_04391</name>
</gene>
<evidence type="ECO:0000313" key="2">
    <source>
        <dbReference type="EMBL" id="ARX84934.1"/>
    </source>
</evidence>
<evidence type="ECO:0000256" key="1">
    <source>
        <dbReference type="SAM" id="MobiDB-lite"/>
    </source>
</evidence>
<dbReference type="AlphaFoldDB" id="A0A1Z1WER8"/>
<accession>A0A1Z1WER8</accession>
<feature type="compositionally biased region" description="Polar residues" evidence="1">
    <location>
        <begin position="1"/>
        <end position="12"/>
    </location>
</feature>
<evidence type="ECO:0000313" key="3">
    <source>
        <dbReference type="Proteomes" id="UP000195880"/>
    </source>
</evidence>
<name>A0A1Z1WER8_9ACTN</name>